<proteinExistence type="predicted"/>
<dbReference type="AlphaFoldDB" id="A0A0K2TNK6"/>
<organism evidence="1">
    <name type="scientific">Lepeophtheirus salmonis</name>
    <name type="common">Salmon louse</name>
    <name type="synonym">Caligus salmonis</name>
    <dbReference type="NCBI Taxonomy" id="72036"/>
    <lineage>
        <taxon>Eukaryota</taxon>
        <taxon>Metazoa</taxon>
        <taxon>Ecdysozoa</taxon>
        <taxon>Arthropoda</taxon>
        <taxon>Crustacea</taxon>
        <taxon>Multicrustacea</taxon>
        <taxon>Hexanauplia</taxon>
        <taxon>Copepoda</taxon>
        <taxon>Siphonostomatoida</taxon>
        <taxon>Caligidae</taxon>
        <taxon>Lepeophtheirus</taxon>
    </lineage>
</organism>
<name>A0A0K2TNK6_LEPSM</name>
<protein>
    <submittedName>
        <fullName evidence="1">Uncharacterized protein</fullName>
    </submittedName>
</protein>
<accession>A0A0K2TNK6</accession>
<reference evidence="1" key="1">
    <citation type="submission" date="2014-05" db="EMBL/GenBank/DDBJ databases">
        <authorList>
            <person name="Chronopoulou M."/>
        </authorList>
    </citation>
    <scope>NUCLEOTIDE SEQUENCE</scope>
    <source>
        <tissue evidence="1">Whole organism</tissue>
    </source>
</reference>
<sequence length="57" mass="6552">SRIQELTNYTIVLSVNWDYRYTELSCLRELFAFPGQSAGVNVKALGHRRDNSYATNI</sequence>
<evidence type="ECO:0000313" key="1">
    <source>
        <dbReference type="EMBL" id="CDW27648.1"/>
    </source>
</evidence>
<dbReference type="EMBL" id="HACA01010287">
    <property type="protein sequence ID" value="CDW27648.1"/>
    <property type="molecule type" value="Transcribed_RNA"/>
</dbReference>
<feature type="non-terminal residue" evidence="1">
    <location>
        <position position="1"/>
    </location>
</feature>